<organism evidence="1 2">
    <name type="scientific">Bambusicola thoracicus</name>
    <name type="common">Chinese bamboo-partridge</name>
    <name type="synonym">Perdix thoracica</name>
    <dbReference type="NCBI Taxonomy" id="9083"/>
    <lineage>
        <taxon>Eukaryota</taxon>
        <taxon>Metazoa</taxon>
        <taxon>Chordata</taxon>
        <taxon>Craniata</taxon>
        <taxon>Vertebrata</taxon>
        <taxon>Euteleostomi</taxon>
        <taxon>Archelosauria</taxon>
        <taxon>Archosauria</taxon>
        <taxon>Dinosauria</taxon>
        <taxon>Saurischia</taxon>
        <taxon>Theropoda</taxon>
        <taxon>Coelurosauria</taxon>
        <taxon>Aves</taxon>
        <taxon>Neognathae</taxon>
        <taxon>Galloanserae</taxon>
        <taxon>Galliformes</taxon>
        <taxon>Phasianidae</taxon>
        <taxon>Perdicinae</taxon>
        <taxon>Bambusicola</taxon>
    </lineage>
</organism>
<sequence length="12" mass="1307">MSSAQGSEKARR</sequence>
<dbReference type="Proteomes" id="UP000237246">
    <property type="component" value="Unassembled WGS sequence"/>
</dbReference>
<evidence type="ECO:0000313" key="2">
    <source>
        <dbReference type="Proteomes" id="UP000237246"/>
    </source>
</evidence>
<proteinExistence type="predicted"/>
<gene>
    <name evidence="1" type="ORF">CIB84_012999</name>
</gene>
<evidence type="ECO:0000313" key="1">
    <source>
        <dbReference type="EMBL" id="POI23251.1"/>
    </source>
</evidence>
<keyword evidence="2" id="KW-1185">Reference proteome</keyword>
<accession>A0A2P4SGM8</accession>
<comment type="caution">
    <text evidence="1">The sequence shown here is derived from an EMBL/GenBank/DDBJ whole genome shotgun (WGS) entry which is preliminary data.</text>
</comment>
<reference evidence="1 2" key="1">
    <citation type="submission" date="2018-01" db="EMBL/GenBank/DDBJ databases">
        <title>Comparison of the Chinese Bamboo Partridge and Red Junglefowl genome sequences highlights the importance of demography in genome evolution.</title>
        <authorList>
            <person name="Tiley G.P."/>
            <person name="Kimball R.T."/>
            <person name="Braun E.L."/>
            <person name="Burleigh J.G."/>
        </authorList>
    </citation>
    <scope>NUCLEOTIDE SEQUENCE [LARGE SCALE GENOMIC DNA]</scope>
    <source>
        <strain evidence="1">RTK389</strain>
        <tissue evidence="1">Blood</tissue>
    </source>
</reference>
<dbReference type="EMBL" id="PPHD01050579">
    <property type="protein sequence ID" value="POI23251.1"/>
    <property type="molecule type" value="Genomic_DNA"/>
</dbReference>
<name>A0A2P4SGM8_BAMTH</name>
<protein>
    <submittedName>
        <fullName evidence="1">Uncharacterized protein</fullName>
    </submittedName>
</protein>